<reference evidence="2" key="1">
    <citation type="submission" date="2021-06" db="EMBL/GenBank/DDBJ databases">
        <authorList>
            <person name="Hodson N. C."/>
            <person name="Mongue J. A."/>
            <person name="Jaron S. K."/>
        </authorList>
    </citation>
    <scope>NUCLEOTIDE SEQUENCE</scope>
</reference>
<proteinExistence type="predicted"/>
<dbReference type="EMBL" id="CAJVCH010274522">
    <property type="protein sequence ID" value="CAG7734684.1"/>
    <property type="molecule type" value="Genomic_DNA"/>
</dbReference>
<evidence type="ECO:0000313" key="2">
    <source>
        <dbReference type="EMBL" id="CAG7734684.1"/>
    </source>
</evidence>
<dbReference type="InterPro" id="IPR011707">
    <property type="entry name" value="Cu-oxidase-like_N"/>
</dbReference>
<accession>A0A8J2KA19</accession>
<dbReference type="AlphaFoldDB" id="A0A8J2KA19"/>
<dbReference type="Pfam" id="PF07732">
    <property type="entry name" value="Cu-oxidase_3"/>
    <property type="match status" value="1"/>
</dbReference>
<feature type="non-terminal residue" evidence="2">
    <location>
        <position position="105"/>
    </location>
</feature>
<gene>
    <name evidence="2" type="ORF">AFUS01_LOCUS23061</name>
</gene>
<evidence type="ECO:0000313" key="3">
    <source>
        <dbReference type="Proteomes" id="UP000708208"/>
    </source>
</evidence>
<organism evidence="2 3">
    <name type="scientific">Allacma fusca</name>
    <dbReference type="NCBI Taxonomy" id="39272"/>
    <lineage>
        <taxon>Eukaryota</taxon>
        <taxon>Metazoa</taxon>
        <taxon>Ecdysozoa</taxon>
        <taxon>Arthropoda</taxon>
        <taxon>Hexapoda</taxon>
        <taxon>Collembola</taxon>
        <taxon>Symphypleona</taxon>
        <taxon>Sminthuridae</taxon>
        <taxon>Allacma</taxon>
    </lineage>
</organism>
<protein>
    <recommendedName>
        <fullName evidence="1">Plastocyanin-like domain-containing protein</fullName>
    </recommendedName>
</protein>
<name>A0A8J2KA19_9HEXA</name>
<dbReference type="Proteomes" id="UP000708208">
    <property type="component" value="Unassembled WGS sequence"/>
</dbReference>
<dbReference type="GO" id="GO:0005507">
    <property type="term" value="F:copper ion binding"/>
    <property type="evidence" value="ECO:0007669"/>
    <property type="project" value="InterPro"/>
</dbReference>
<keyword evidence="3" id="KW-1185">Reference proteome</keyword>
<dbReference type="OrthoDB" id="2121828at2759"/>
<sequence length="105" mass="11931">YEFETPIGGSYFWHSHAGFQRGDGVFGSLVVRKPAEKEPFGPSNQALYDFDLPEHEILIWDWLADLSLPVFLNHHHSNGDNKPRGVLINGRGIPPGYFDDFLPHE</sequence>
<evidence type="ECO:0000259" key="1">
    <source>
        <dbReference type="Pfam" id="PF07732"/>
    </source>
</evidence>
<feature type="domain" description="Plastocyanin-like" evidence="1">
    <location>
        <begin position="1"/>
        <end position="35"/>
    </location>
</feature>
<comment type="caution">
    <text evidence="2">The sequence shown here is derived from an EMBL/GenBank/DDBJ whole genome shotgun (WGS) entry which is preliminary data.</text>
</comment>
<feature type="non-terminal residue" evidence="2">
    <location>
        <position position="1"/>
    </location>
</feature>